<dbReference type="AlphaFoldDB" id="A0AA41Z9Z9"/>
<feature type="region of interest" description="Disordered" evidence="2">
    <location>
        <begin position="249"/>
        <end position="271"/>
    </location>
</feature>
<evidence type="ECO:0000256" key="1">
    <source>
        <dbReference type="ARBA" id="ARBA00022857"/>
    </source>
</evidence>
<comment type="caution">
    <text evidence="4">The sequence shown here is derived from an EMBL/GenBank/DDBJ whole genome shotgun (WGS) entry which is preliminary data.</text>
</comment>
<dbReference type="Pfam" id="PF13460">
    <property type="entry name" value="NAD_binding_10"/>
    <property type="match status" value="1"/>
</dbReference>
<dbReference type="Gene3D" id="3.40.50.720">
    <property type="entry name" value="NAD(P)-binding Rossmann-like Domain"/>
    <property type="match status" value="1"/>
</dbReference>
<dbReference type="InterPro" id="IPR016040">
    <property type="entry name" value="NAD(P)-bd_dom"/>
</dbReference>
<dbReference type="SUPFAM" id="SSF51735">
    <property type="entry name" value="NAD(P)-binding Rossmann-fold domains"/>
    <property type="match status" value="1"/>
</dbReference>
<name>A0AA41Z9Z9_9SPHN</name>
<reference evidence="4" key="1">
    <citation type="submission" date="2022-06" db="EMBL/GenBank/DDBJ databases">
        <title>Sphingomonas sp. nov. isolated from rhizosphere soil of tomato.</title>
        <authorList>
            <person name="Dong H."/>
            <person name="Gao R."/>
        </authorList>
    </citation>
    <scope>NUCLEOTIDE SEQUENCE</scope>
    <source>
        <strain evidence="4">MMSM24</strain>
    </source>
</reference>
<protein>
    <submittedName>
        <fullName evidence="4">NAD(P)H-binding protein</fullName>
    </submittedName>
</protein>
<dbReference type="InterPro" id="IPR036291">
    <property type="entry name" value="NAD(P)-bd_dom_sf"/>
</dbReference>
<evidence type="ECO:0000313" key="4">
    <source>
        <dbReference type="EMBL" id="MCW6536745.1"/>
    </source>
</evidence>
<dbReference type="InterPro" id="IPR051164">
    <property type="entry name" value="NmrA-like_oxidored"/>
</dbReference>
<dbReference type="RefSeq" id="WP_265270452.1">
    <property type="nucleotide sequence ID" value="NZ_JANFAV010000015.1"/>
</dbReference>
<dbReference type="PANTHER" id="PTHR42748:SF3">
    <property type="entry name" value="BLL4366 PROTEIN"/>
    <property type="match status" value="1"/>
</dbReference>
<evidence type="ECO:0000256" key="2">
    <source>
        <dbReference type="SAM" id="MobiDB-lite"/>
    </source>
</evidence>
<dbReference type="Proteomes" id="UP001165565">
    <property type="component" value="Unassembled WGS sequence"/>
</dbReference>
<proteinExistence type="predicted"/>
<keyword evidence="5" id="KW-1185">Reference proteome</keyword>
<sequence length="271" mass="29105">MKTVVVGATGRVGAYLVGMLRRRGHNVVEASPRFGIDAVTGTGLAEALDGASVVIDVSNPPSPDEADALRFFARAGSNILMRARAAGVRHHVALSVIGVYRLASGYFRAKQLQEQLIRASGLPFTILRSTQFFEFVRDVVQEGTDREISISPAFVQPIAAEDVAIALADIAAGEARNALLEVAGAERLRLSDVAAEVATAFEDGRRIVPDVHARYFGAELGERSLLPGPNARITSQGLDDWLRDSLQPPWARASSYPGRSEPTITPRHPEA</sequence>
<feature type="domain" description="NAD(P)-binding" evidence="3">
    <location>
        <begin position="7"/>
        <end position="170"/>
    </location>
</feature>
<keyword evidence="1" id="KW-0521">NADP</keyword>
<organism evidence="4 5">
    <name type="scientific">Sphingomonas lycopersici</name>
    <dbReference type="NCBI Taxonomy" id="2951807"/>
    <lineage>
        <taxon>Bacteria</taxon>
        <taxon>Pseudomonadati</taxon>
        <taxon>Pseudomonadota</taxon>
        <taxon>Alphaproteobacteria</taxon>
        <taxon>Sphingomonadales</taxon>
        <taxon>Sphingomonadaceae</taxon>
        <taxon>Sphingomonas</taxon>
    </lineage>
</organism>
<accession>A0AA41Z9Z9</accession>
<dbReference type="PANTHER" id="PTHR42748">
    <property type="entry name" value="NITROGEN METABOLITE REPRESSION PROTEIN NMRA FAMILY MEMBER"/>
    <property type="match status" value="1"/>
</dbReference>
<dbReference type="EMBL" id="JANFAV010000015">
    <property type="protein sequence ID" value="MCW6536745.1"/>
    <property type="molecule type" value="Genomic_DNA"/>
</dbReference>
<gene>
    <name evidence="4" type="ORF">NEE01_18360</name>
</gene>
<evidence type="ECO:0000313" key="5">
    <source>
        <dbReference type="Proteomes" id="UP001165565"/>
    </source>
</evidence>
<evidence type="ECO:0000259" key="3">
    <source>
        <dbReference type="Pfam" id="PF13460"/>
    </source>
</evidence>